<dbReference type="Proteomes" id="UP000823775">
    <property type="component" value="Unassembled WGS sequence"/>
</dbReference>
<gene>
    <name evidence="1" type="ORF">HAX54_008993</name>
</gene>
<evidence type="ECO:0000313" key="2">
    <source>
        <dbReference type="Proteomes" id="UP000823775"/>
    </source>
</evidence>
<evidence type="ECO:0000313" key="1">
    <source>
        <dbReference type="EMBL" id="MCD7469756.1"/>
    </source>
</evidence>
<proteinExistence type="predicted"/>
<sequence>MENVRQFSGASVELECNLSNNGRVLGSPVFSLYELAPLRMSLEELSRCSLYWLLLSQPSWLSTC</sequence>
<reference evidence="1 2" key="1">
    <citation type="journal article" date="2021" name="BMC Genomics">
        <title>Datura genome reveals duplications of psychoactive alkaloid biosynthetic genes and high mutation rate following tissue culture.</title>
        <authorList>
            <person name="Rajewski A."/>
            <person name="Carter-House D."/>
            <person name="Stajich J."/>
            <person name="Litt A."/>
        </authorList>
    </citation>
    <scope>NUCLEOTIDE SEQUENCE [LARGE SCALE GENOMIC DNA]</scope>
    <source>
        <strain evidence="1">AR-01</strain>
    </source>
</reference>
<comment type="caution">
    <text evidence="1">The sequence shown here is derived from an EMBL/GenBank/DDBJ whole genome shotgun (WGS) entry which is preliminary data.</text>
</comment>
<accession>A0ABS8TG07</accession>
<name>A0ABS8TG07_DATST</name>
<feature type="non-terminal residue" evidence="1">
    <location>
        <position position="64"/>
    </location>
</feature>
<dbReference type="EMBL" id="JACEIK010001480">
    <property type="protein sequence ID" value="MCD7469756.1"/>
    <property type="molecule type" value="Genomic_DNA"/>
</dbReference>
<keyword evidence="2" id="KW-1185">Reference proteome</keyword>
<protein>
    <submittedName>
        <fullName evidence="1">Uncharacterized protein</fullName>
    </submittedName>
</protein>
<organism evidence="1 2">
    <name type="scientific">Datura stramonium</name>
    <name type="common">Jimsonweed</name>
    <name type="synonym">Common thornapple</name>
    <dbReference type="NCBI Taxonomy" id="4076"/>
    <lineage>
        <taxon>Eukaryota</taxon>
        <taxon>Viridiplantae</taxon>
        <taxon>Streptophyta</taxon>
        <taxon>Embryophyta</taxon>
        <taxon>Tracheophyta</taxon>
        <taxon>Spermatophyta</taxon>
        <taxon>Magnoliopsida</taxon>
        <taxon>eudicotyledons</taxon>
        <taxon>Gunneridae</taxon>
        <taxon>Pentapetalae</taxon>
        <taxon>asterids</taxon>
        <taxon>lamiids</taxon>
        <taxon>Solanales</taxon>
        <taxon>Solanaceae</taxon>
        <taxon>Solanoideae</taxon>
        <taxon>Datureae</taxon>
        <taxon>Datura</taxon>
    </lineage>
</organism>